<dbReference type="OrthoDB" id="2648699at2"/>
<comment type="caution">
    <text evidence="1">The sequence shown here is derived from an EMBL/GenBank/DDBJ whole genome shotgun (WGS) entry which is preliminary data.</text>
</comment>
<evidence type="ECO:0000313" key="1">
    <source>
        <dbReference type="EMBL" id="TDF93581.1"/>
    </source>
</evidence>
<dbReference type="EMBL" id="SMRT01000016">
    <property type="protein sequence ID" value="TDF93581.1"/>
    <property type="molecule type" value="Genomic_DNA"/>
</dbReference>
<protein>
    <submittedName>
        <fullName evidence="1">Uncharacterized protein</fullName>
    </submittedName>
</protein>
<dbReference type="Proteomes" id="UP000295636">
    <property type="component" value="Unassembled WGS sequence"/>
</dbReference>
<proteinExistence type="predicted"/>
<organism evidence="1 2">
    <name type="scientific">Paenibacillus piri</name>
    <dbReference type="NCBI Taxonomy" id="2547395"/>
    <lineage>
        <taxon>Bacteria</taxon>
        <taxon>Bacillati</taxon>
        <taxon>Bacillota</taxon>
        <taxon>Bacilli</taxon>
        <taxon>Bacillales</taxon>
        <taxon>Paenibacillaceae</taxon>
        <taxon>Paenibacillus</taxon>
    </lineage>
</organism>
<dbReference type="AlphaFoldDB" id="A0A4R5KE42"/>
<name>A0A4R5KE42_9BACL</name>
<accession>A0A4R5KE42</accession>
<evidence type="ECO:0000313" key="2">
    <source>
        <dbReference type="Proteomes" id="UP000295636"/>
    </source>
</evidence>
<reference evidence="1 2" key="1">
    <citation type="submission" date="2019-03" db="EMBL/GenBank/DDBJ databases">
        <title>This is whole genome sequence of Paenibacillus sp MS74 strain.</title>
        <authorList>
            <person name="Trinh H.N."/>
        </authorList>
    </citation>
    <scope>NUCLEOTIDE SEQUENCE [LARGE SCALE GENOMIC DNA]</scope>
    <source>
        <strain evidence="1 2">MS74</strain>
    </source>
</reference>
<keyword evidence="2" id="KW-1185">Reference proteome</keyword>
<gene>
    <name evidence="1" type="ORF">E1757_27035</name>
</gene>
<sequence length="66" mass="7612">MGCVRLVENGRYYIIYNELSITICYEMDDVCEELAQGGTLYGYADTEELAHSMLMECFHFLTSKNL</sequence>